<evidence type="ECO:0000256" key="1">
    <source>
        <dbReference type="SAM" id="MobiDB-lite"/>
    </source>
</evidence>
<reference evidence="3" key="3">
    <citation type="submission" date="2025-09" db="UniProtKB">
        <authorList>
            <consortium name="Ensembl"/>
        </authorList>
    </citation>
    <scope>IDENTIFICATION</scope>
</reference>
<sequence>MEVPFTNLELAFILIAFMVFSMFSLASVLNESSSEEYAKLRSTSKQKQSTKPKVANVKGVV</sequence>
<reference evidence="3 4" key="1">
    <citation type="submission" date="2019-04" db="EMBL/GenBank/DDBJ databases">
        <authorList>
            <consortium name="Wellcome Sanger Institute Data Sharing"/>
        </authorList>
    </citation>
    <scope>NUCLEOTIDE SEQUENCE [LARGE SCALE GENOMIC DNA]</scope>
</reference>
<feature type="region of interest" description="Disordered" evidence="1">
    <location>
        <begin position="40"/>
        <end position="61"/>
    </location>
</feature>
<keyword evidence="2" id="KW-0812">Transmembrane</keyword>
<organism evidence="3 4">
    <name type="scientific">Scleropages formosus</name>
    <name type="common">Asian bonytongue</name>
    <name type="synonym">Osteoglossum formosum</name>
    <dbReference type="NCBI Taxonomy" id="113540"/>
    <lineage>
        <taxon>Eukaryota</taxon>
        <taxon>Metazoa</taxon>
        <taxon>Chordata</taxon>
        <taxon>Craniata</taxon>
        <taxon>Vertebrata</taxon>
        <taxon>Euteleostomi</taxon>
        <taxon>Actinopterygii</taxon>
        <taxon>Neopterygii</taxon>
        <taxon>Teleostei</taxon>
        <taxon>Osteoglossocephala</taxon>
        <taxon>Osteoglossomorpha</taxon>
        <taxon>Osteoglossiformes</taxon>
        <taxon>Osteoglossidae</taxon>
        <taxon>Scleropages</taxon>
    </lineage>
</organism>
<reference evidence="3" key="2">
    <citation type="submission" date="2025-08" db="UniProtKB">
        <authorList>
            <consortium name="Ensembl"/>
        </authorList>
    </citation>
    <scope>IDENTIFICATION</scope>
</reference>
<dbReference type="Proteomes" id="UP000694397">
    <property type="component" value="Chromosome 16"/>
</dbReference>
<dbReference type="OrthoDB" id="9212347at2759"/>
<dbReference type="AlphaFoldDB" id="A0A8C9RX58"/>
<evidence type="ECO:0000256" key="2">
    <source>
        <dbReference type="SAM" id="Phobius"/>
    </source>
</evidence>
<evidence type="ECO:0000313" key="3">
    <source>
        <dbReference type="Ensembl" id="ENSSFOP00015021981.2"/>
    </source>
</evidence>
<name>A0A8C9RX58_SCLFO</name>
<accession>A0A8C9RX58</accession>
<feature type="transmembrane region" description="Helical" evidence="2">
    <location>
        <begin position="12"/>
        <end position="29"/>
    </location>
</feature>
<keyword evidence="2" id="KW-1133">Transmembrane helix</keyword>
<proteinExistence type="predicted"/>
<protein>
    <submittedName>
        <fullName evidence="3">Uncharacterized protein</fullName>
    </submittedName>
</protein>
<keyword evidence="2" id="KW-0472">Membrane</keyword>
<dbReference type="Ensembl" id="ENSSFOT00015022228.2">
    <property type="protein sequence ID" value="ENSSFOP00015021981.2"/>
    <property type="gene ID" value="ENSSFOG00015014163.2"/>
</dbReference>
<evidence type="ECO:0000313" key="4">
    <source>
        <dbReference type="Proteomes" id="UP000694397"/>
    </source>
</evidence>
<keyword evidence="4" id="KW-1185">Reference proteome</keyword>